<evidence type="ECO:0000256" key="2">
    <source>
        <dbReference type="SAM" id="SignalP"/>
    </source>
</evidence>
<evidence type="ECO:0000313" key="4">
    <source>
        <dbReference type="Proteomes" id="UP000198589"/>
    </source>
</evidence>
<dbReference type="Pfam" id="PF04314">
    <property type="entry name" value="PCuAC"/>
    <property type="match status" value="1"/>
</dbReference>
<sequence>MTRPHPVRTALTAAACAAVLPLAACSQDNPIENEGTEVIGGNAGADEAVTEDIKITALMLDYPGDGQWEEGEDVTLYAAITNTGTTADRLVDVTGEDFADAQLAALDGSDGAIEVPENDNVYLEPEGEPSVILQDLQTSLRSSQSIPVTFVFEEAGEVTMTATVSSSPPGEGDFEAPEDPTPEE</sequence>
<organism evidence="3 4">
    <name type="scientific">Blastococcus tunisiensis</name>
    <dbReference type="NCBI Taxonomy" id="1798228"/>
    <lineage>
        <taxon>Bacteria</taxon>
        <taxon>Bacillati</taxon>
        <taxon>Actinomycetota</taxon>
        <taxon>Actinomycetes</taxon>
        <taxon>Geodermatophilales</taxon>
        <taxon>Geodermatophilaceae</taxon>
        <taxon>Blastococcus</taxon>
    </lineage>
</organism>
<proteinExistence type="predicted"/>
<evidence type="ECO:0000313" key="3">
    <source>
        <dbReference type="EMBL" id="SFF65851.1"/>
    </source>
</evidence>
<dbReference type="Proteomes" id="UP000198589">
    <property type="component" value="Unassembled WGS sequence"/>
</dbReference>
<dbReference type="STRING" id="1798228.SAMN05216574_12155"/>
<keyword evidence="4" id="KW-1185">Reference proteome</keyword>
<dbReference type="RefSeq" id="WP_175527390.1">
    <property type="nucleotide sequence ID" value="NZ_FOND01000021.1"/>
</dbReference>
<accession>A0A1I2KL57</accession>
<reference evidence="4" key="1">
    <citation type="submission" date="2016-10" db="EMBL/GenBank/DDBJ databases">
        <authorList>
            <person name="Varghese N."/>
            <person name="Submissions S."/>
        </authorList>
    </citation>
    <scope>NUCLEOTIDE SEQUENCE [LARGE SCALE GENOMIC DNA]</scope>
    <source>
        <strain evidence="4">DSM 46838</strain>
    </source>
</reference>
<feature type="compositionally biased region" description="Acidic residues" evidence="1">
    <location>
        <begin position="172"/>
        <end position="184"/>
    </location>
</feature>
<dbReference type="EMBL" id="FOND01000021">
    <property type="protein sequence ID" value="SFF65851.1"/>
    <property type="molecule type" value="Genomic_DNA"/>
</dbReference>
<dbReference type="InterPro" id="IPR007410">
    <property type="entry name" value="LpqE-like"/>
</dbReference>
<protein>
    <submittedName>
        <fullName evidence="3">Copper(I)-binding protein</fullName>
    </submittedName>
</protein>
<feature type="region of interest" description="Disordered" evidence="1">
    <location>
        <begin position="161"/>
        <end position="184"/>
    </location>
</feature>
<feature type="signal peptide" evidence="2">
    <location>
        <begin position="1"/>
        <end position="26"/>
    </location>
</feature>
<gene>
    <name evidence="3" type="ORF">SAMN05216574_12155</name>
</gene>
<feature type="chain" id="PRO_5011652695" evidence="2">
    <location>
        <begin position="27"/>
        <end position="184"/>
    </location>
</feature>
<keyword evidence="2" id="KW-0732">Signal</keyword>
<name>A0A1I2KL57_9ACTN</name>
<dbReference type="AlphaFoldDB" id="A0A1I2KL57"/>
<evidence type="ECO:0000256" key="1">
    <source>
        <dbReference type="SAM" id="MobiDB-lite"/>
    </source>
</evidence>
<dbReference type="Gene3D" id="2.60.40.1890">
    <property type="entry name" value="PCu(A)C copper chaperone"/>
    <property type="match status" value="1"/>
</dbReference>
<dbReference type="SUPFAM" id="SSF110087">
    <property type="entry name" value="DR1885-like metal-binding protein"/>
    <property type="match status" value="1"/>
</dbReference>
<dbReference type="InterPro" id="IPR036182">
    <property type="entry name" value="PCuAC_sf"/>
</dbReference>